<dbReference type="PROSITE" id="PS50240">
    <property type="entry name" value="TRYPSIN_DOM"/>
    <property type="match status" value="1"/>
</dbReference>
<evidence type="ECO:0000313" key="6">
    <source>
        <dbReference type="Proteomes" id="UP000285301"/>
    </source>
</evidence>
<dbReference type="CDD" id="cd00190">
    <property type="entry name" value="Tryp_SPc"/>
    <property type="match status" value="1"/>
</dbReference>
<dbReference type="InterPro" id="IPR033116">
    <property type="entry name" value="TRYPSIN_SER"/>
</dbReference>
<protein>
    <submittedName>
        <fullName evidence="5">Trypsin-1-like protein</fullName>
    </submittedName>
</protein>
<accession>A0A3S3PV79</accession>
<evidence type="ECO:0000256" key="1">
    <source>
        <dbReference type="ARBA" id="ARBA00023157"/>
    </source>
</evidence>
<dbReference type="GO" id="GO:0006508">
    <property type="term" value="P:proteolysis"/>
    <property type="evidence" value="ECO:0007669"/>
    <property type="project" value="InterPro"/>
</dbReference>
<dbReference type="PANTHER" id="PTHR24252">
    <property type="entry name" value="ACROSIN-RELATED"/>
    <property type="match status" value="1"/>
</dbReference>
<dbReference type="EMBL" id="NCKU01002823">
    <property type="protein sequence ID" value="RWS08709.1"/>
    <property type="molecule type" value="Genomic_DNA"/>
</dbReference>
<dbReference type="PANTHER" id="PTHR24252:SF7">
    <property type="entry name" value="HYALIN"/>
    <property type="match status" value="1"/>
</dbReference>
<comment type="caution">
    <text evidence="5">The sequence shown here is derived from an EMBL/GenBank/DDBJ whole genome shotgun (WGS) entry which is preliminary data.</text>
</comment>
<evidence type="ECO:0000259" key="3">
    <source>
        <dbReference type="PROSITE" id="PS50240"/>
    </source>
</evidence>
<dbReference type="OrthoDB" id="10059102at2759"/>
<dbReference type="InterPro" id="IPR043504">
    <property type="entry name" value="Peptidase_S1_PA_chymotrypsin"/>
</dbReference>
<evidence type="ECO:0000313" key="5">
    <source>
        <dbReference type="EMBL" id="RWS08709.1"/>
    </source>
</evidence>
<sequence>MCRRKRIDQNQGNCGKRNFITARGRVVGGTKVQLCELPWQVGIEYDEIVSAGGAILNERWIITAAHVFLSDFDCRHYRGIVGTVSLSESPIYIFFDKLIIHPKYANTTLSFANDIALLHTTADLPLYPRNKTLNSACLPQPYAEFKGRVTVSGWGSIDEQGTPTESLMAVELFVFDDKICERIYNDSYDKRIMICAGHPSGGRDSCRGDSGGPMIKFAKNVGYIIGLVSFGPRDHSCGRRNSAAVYTKVSHYVRWIHANIHNRGRL</sequence>
<keyword evidence="6" id="KW-1185">Reference proteome</keyword>
<dbReference type="FunFam" id="2.40.10.10:FF:000002">
    <property type="entry name" value="Transmembrane protease serine"/>
    <property type="match status" value="1"/>
</dbReference>
<reference evidence="5 6" key="1">
    <citation type="journal article" date="2018" name="Gigascience">
        <title>Genomes of trombidid mites reveal novel predicted allergens and laterally-transferred genes associated with secondary metabolism.</title>
        <authorList>
            <person name="Dong X."/>
            <person name="Chaisiri K."/>
            <person name="Xia D."/>
            <person name="Armstrong S.D."/>
            <person name="Fang Y."/>
            <person name="Donnelly M.J."/>
            <person name="Kadowaki T."/>
            <person name="McGarry J.W."/>
            <person name="Darby A.C."/>
            <person name="Makepeace B.L."/>
        </authorList>
    </citation>
    <scope>NUCLEOTIDE SEQUENCE [LARGE SCALE GENOMIC DNA]</scope>
    <source>
        <strain evidence="5">UoL-WK</strain>
    </source>
</reference>
<dbReference type="InterPro" id="IPR001314">
    <property type="entry name" value="Peptidase_S1A"/>
</dbReference>
<gene>
    <name evidence="4" type="ORF">B4U79_03049</name>
    <name evidence="5" type="ORF">B4U79_08573</name>
</gene>
<dbReference type="InterPro" id="IPR009003">
    <property type="entry name" value="Peptidase_S1_PA"/>
</dbReference>
<keyword evidence="1" id="KW-1015">Disulfide bond</keyword>
<comment type="similarity">
    <text evidence="2">Belongs to the peptidase S1 family. CLIP subfamily.</text>
</comment>
<feature type="domain" description="Peptidase S1" evidence="3">
    <location>
        <begin position="26"/>
        <end position="261"/>
    </location>
</feature>
<dbReference type="Gene3D" id="2.40.10.10">
    <property type="entry name" value="Trypsin-like serine proteases"/>
    <property type="match status" value="1"/>
</dbReference>
<organism evidence="5 6">
    <name type="scientific">Dinothrombium tinctorium</name>
    <dbReference type="NCBI Taxonomy" id="1965070"/>
    <lineage>
        <taxon>Eukaryota</taxon>
        <taxon>Metazoa</taxon>
        <taxon>Ecdysozoa</taxon>
        <taxon>Arthropoda</taxon>
        <taxon>Chelicerata</taxon>
        <taxon>Arachnida</taxon>
        <taxon>Acari</taxon>
        <taxon>Acariformes</taxon>
        <taxon>Trombidiformes</taxon>
        <taxon>Prostigmata</taxon>
        <taxon>Anystina</taxon>
        <taxon>Parasitengona</taxon>
        <taxon>Trombidioidea</taxon>
        <taxon>Trombidiidae</taxon>
        <taxon>Dinothrombium</taxon>
    </lineage>
</organism>
<dbReference type="Proteomes" id="UP000285301">
    <property type="component" value="Unassembled WGS sequence"/>
</dbReference>
<dbReference type="AlphaFoldDB" id="A0A3S3PV79"/>
<dbReference type="SUPFAM" id="SSF50494">
    <property type="entry name" value="Trypsin-like serine proteases"/>
    <property type="match status" value="1"/>
</dbReference>
<evidence type="ECO:0000256" key="2">
    <source>
        <dbReference type="ARBA" id="ARBA00024195"/>
    </source>
</evidence>
<dbReference type="Pfam" id="PF00089">
    <property type="entry name" value="Trypsin"/>
    <property type="match status" value="1"/>
</dbReference>
<evidence type="ECO:0000313" key="4">
    <source>
        <dbReference type="EMBL" id="RWS08690.1"/>
    </source>
</evidence>
<dbReference type="GO" id="GO:0004252">
    <property type="term" value="F:serine-type endopeptidase activity"/>
    <property type="evidence" value="ECO:0007669"/>
    <property type="project" value="InterPro"/>
</dbReference>
<reference evidence="5" key="2">
    <citation type="submission" date="2018-11" db="EMBL/GenBank/DDBJ databases">
        <title>Trombidioid mite genomics.</title>
        <authorList>
            <person name="Dong X."/>
        </authorList>
    </citation>
    <scope>NUCLEOTIDE SEQUENCE</scope>
    <source>
        <strain evidence="5">UoL-WK</strain>
    </source>
</reference>
<name>A0A3S3PV79_9ACAR</name>
<dbReference type="PROSITE" id="PS00135">
    <property type="entry name" value="TRYPSIN_SER"/>
    <property type="match status" value="1"/>
</dbReference>
<dbReference type="PRINTS" id="PR00722">
    <property type="entry name" value="CHYMOTRYPSIN"/>
</dbReference>
<dbReference type="SMART" id="SM00020">
    <property type="entry name" value="Tryp_SPc"/>
    <property type="match status" value="1"/>
</dbReference>
<proteinExistence type="inferred from homology"/>
<dbReference type="InterPro" id="IPR001254">
    <property type="entry name" value="Trypsin_dom"/>
</dbReference>
<dbReference type="EMBL" id="NCKU01002834">
    <property type="protein sequence ID" value="RWS08690.1"/>
    <property type="molecule type" value="Genomic_DNA"/>
</dbReference>